<proteinExistence type="predicted"/>
<dbReference type="AlphaFoldDB" id="A0A813DCD3"/>
<evidence type="ECO:0000313" key="4">
    <source>
        <dbReference type="Proteomes" id="UP000654075"/>
    </source>
</evidence>
<dbReference type="SUPFAM" id="SSF53335">
    <property type="entry name" value="S-adenosyl-L-methionine-dependent methyltransferases"/>
    <property type="match status" value="1"/>
</dbReference>
<evidence type="ECO:0008006" key="5">
    <source>
        <dbReference type="Google" id="ProtNLM"/>
    </source>
</evidence>
<keyword evidence="2" id="KW-0732">Signal</keyword>
<accession>A0A813DCD3</accession>
<dbReference type="Gene3D" id="3.40.50.150">
    <property type="entry name" value="Vaccinia Virus protein VP39"/>
    <property type="match status" value="1"/>
</dbReference>
<dbReference type="Proteomes" id="UP000654075">
    <property type="component" value="Unassembled WGS sequence"/>
</dbReference>
<evidence type="ECO:0000256" key="1">
    <source>
        <dbReference type="SAM" id="MobiDB-lite"/>
    </source>
</evidence>
<keyword evidence="4" id="KW-1185">Reference proteome</keyword>
<feature type="chain" id="PRO_5032267539" description="Methyltransferase type 11 domain-containing protein" evidence="2">
    <location>
        <begin position="20"/>
        <end position="448"/>
    </location>
</feature>
<protein>
    <recommendedName>
        <fullName evidence="5">Methyltransferase type 11 domain-containing protein</fullName>
    </recommendedName>
</protein>
<organism evidence="3 4">
    <name type="scientific">Polarella glacialis</name>
    <name type="common">Dinoflagellate</name>
    <dbReference type="NCBI Taxonomy" id="89957"/>
    <lineage>
        <taxon>Eukaryota</taxon>
        <taxon>Sar</taxon>
        <taxon>Alveolata</taxon>
        <taxon>Dinophyceae</taxon>
        <taxon>Suessiales</taxon>
        <taxon>Suessiaceae</taxon>
        <taxon>Polarella</taxon>
    </lineage>
</organism>
<comment type="caution">
    <text evidence="3">The sequence shown here is derived from an EMBL/GenBank/DDBJ whole genome shotgun (WGS) entry which is preliminary data.</text>
</comment>
<feature type="region of interest" description="Disordered" evidence="1">
    <location>
        <begin position="207"/>
        <end position="227"/>
    </location>
</feature>
<feature type="signal peptide" evidence="2">
    <location>
        <begin position="1"/>
        <end position="19"/>
    </location>
</feature>
<dbReference type="InterPro" id="IPR029063">
    <property type="entry name" value="SAM-dependent_MTases_sf"/>
</dbReference>
<evidence type="ECO:0000256" key="2">
    <source>
        <dbReference type="SAM" id="SignalP"/>
    </source>
</evidence>
<evidence type="ECO:0000313" key="3">
    <source>
        <dbReference type="EMBL" id="CAE8585564.1"/>
    </source>
</evidence>
<sequence>MGAVMPWLRLCAVASAAAALTPIDDFLERARVIDCETVVQEFSHGPDGEVVGDVSAWLIAKQHDFPRNELVLRLPGVPILFDLHPDHSRTVQTACRVVKDAILAGLQDPVPRGLRIDSELLWKGSRSLQSWSMRHELRSLSSESDWQGELLEELQAIFRLHAIRLRGISSPDGWLKRWTLMLEHMLAQLMVAAVDGCIELAHWPKDPDDESSLDGKPGSSCKFPLHETSSGPTVRKILIDQDIHMPQVFFNEIIGFRWDVVSALLGGLAPRLAQVRAPLFLELGVYDGATALRILEAHPEVRYLGADAWDETHYIGCETCTNEFCTNLMDTLIADLEPFGTRAQLINQTTIAAIQSLPDETVDLASVDANHFTEAVVADVIELTRVMKSGGVIVGHDFSPYWFETSLGVLWVANGFRRSVELSADGTWWFPDMGIETDEILAAWPASR</sequence>
<dbReference type="EMBL" id="CAJNNV010001674">
    <property type="protein sequence ID" value="CAE8585564.1"/>
    <property type="molecule type" value="Genomic_DNA"/>
</dbReference>
<dbReference type="Pfam" id="PF13578">
    <property type="entry name" value="Methyltransf_24"/>
    <property type="match status" value="1"/>
</dbReference>
<name>A0A813DCD3_POLGL</name>
<dbReference type="OrthoDB" id="186626at2759"/>
<reference evidence="3" key="1">
    <citation type="submission" date="2021-02" db="EMBL/GenBank/DDBJ databases">
        <authorList>
            <person name="Dougan E. K."/>
            <person name="Rhodes N."/>
            <person name="Thang M."/>
            <person name="Chan C."/>
        </authorList>
    </citation>
    <scope>NUCLEOTIDE SEQUENCE</scope>
</reference>
<gene>
    <name evidence="3" type="ORF">PGLA1383_LOCUS4470</name>
</gene>